<gene>
    <name evidence="2" type="ORF">EEB11_04685</name>
</gene>
<protein>
    <recommendedName>
        <fullName evidence="4">DUF2125 domain-containing protein</fullName>
    </recommendedName>
</protein>
<name>A0ABY2KUQ4_9RHOB</name>
<dbReference type="EMBL" id="RPEM01000002">
    <property type="protein sequence ID" value="TGD44857.1"/>
    <property type="molecule type" value="Genomic_DNA"/>
</dbReference>
<organism evidence="2 3">
    <name type="scientific">Pseudotabrizicola sediminis</name>
    <dbReference type="NCBI Taxonomy" id="2486418"/>
    <lineage>
        <taxon>Bacteria</taxon>
        <taxon>Pseudomonadati</taxon>
        <taxon>Pseudomonadota</taxon>
        <taxon>Alphaproteobacteria</taxon>
        <taxon>Rhodobacterales</taxon>
        <taxon>Paracoccaceae</taxon>
        <taxon>Pseudotabrizicola</taxon>
    </lineage>
</organism>
<feature type="chain" id="PRO_5047075220" description="DUF2125 domain-containing protein" evidence="1">
    <location>
        <begin position="24"/>
        <end position="488"/>
    </location>
</feature>
<dbReference type="Proteomes" id="UP000297741">
    <property type="component" value="Unassembled WGS sequence"/>
</dbReference>
<accession>A0ABY2KUQ4</accession>
<comment type="caution">
    <text evidence="2">The sequence shown here is derived from an EMBL/GenBank/DDBJ whole genome shotgun (WGS) entry which is preliminary data.</text>
</comment>
<evidence type="ECO:0000313" key="3">
    <source>
        <dbReference type="Proteomes" id="UP000297741"/>
    </source>
</evidence>
<reference evidence="2 3" key="1">
    <citation type="submission" date="2018-11" db="EMBL/GenBank/DDBJ databases">
        <title>Tabrizicola sp. isolated from sediment of alpine lake.</title>
        <authorList>
            <person name="Liu Z."/>
        </authorList>
    </citation>
    <scope>NUCLEOTIDE SEQUENCE [LARGE SCALE GENOMIC DNA]</scope>
    <source>
        <strain evidence="2 3">DRYC-M-16</strain>
    </source>
</reference>
<feature type="signal peptide" evidence="1">
    <location>
        <begin position="1"/>
        <end position="23"/>
    </location>
</feature>
<keyword evidence="1" id="KW-0732">Signal</keyword>
<evidence type="ECO:0000256" key="1">
    <source>
        <dbReference type="SAM" id="SignalP"/>
    </source>
</evidence>
<keyword evidence="3" id="KW-1185">Reference proteome</keyword>
<evidence type="ECO:0008006" key="4">
    <source>
        <dbReference type="Google" id="ProtNLM"/>
    </source>
</evidence>
<dbReference type="RefSeq" id="WP_135429246.1">
    <property type="nucleotide sequence ID" value="NZ_RPEM01000002.1"/>
</dbReference>
<sequence length="488" mass="49671">MFRTNVLMTAPVMALLMCGTAQAALTADQVWADLQAAAVEGGMKITVATEVAGDGELTLNGVTITPDGKPAIATISEVSIVEQDDGSVAFFPGEIRLENTGPGKVTITHDELSVSAFEDAGGLGYGFDAESLTVAVNIVEGANLFDGTFDLIAAGGRYTRGTDALALEMSADQLVYNITQKDPALGIDSAQVSDTADLALTGALTLPEGINLMSLQDTPAFIAAVRAGLGISLEATQGVSTGDLVENNPMMPMSVAFSAAPGTTSVTANADVVDISTSVEGFDVTLRPPMMPMPVSATGGTLGLGLSMPVAAAAQAGDYGLQLTVENLVLDDAAWGMIDAGNVLEHGPLDVALDLGGTAKVDVLDLMLAGETGVPPATTPELLTLDIRTLAVQALGAVANATGAFTFDNAMVAMGGPPMPLGTADVRLEGGNKLIDGLIAMGVMTQEDAMGARMMMAMFGQPAGDDVLTSKIEARAGGSIFVNGQQIQ</sequence>
<proteinExistence type="predicted"/>
<evidence type="ECO:0000313" key="2">
    <source>
        <dbReference type="EMBL" id="TGD44857.1"/>
    </source>
</evidence>